<evidence type="ECO:0000256" key="7">
    <source>
        <dbReference type="ARBA" id="ARBA00023242"/>
    </source>
</evidence>
<reference evidence="11" key="1">
    <citation type="submission" date="2021-02" db="EMBL/GenBank/DDBJ databases">
        <authorList>
            <person name="Nowell W R."/>
        </authorList>
    </citation>
    <scope>NUCLEOTIDE SEQUENCE</scope>
</reference>
<evidence type="ECO:0000256" key="4">
    <source>
        <dbReference type="ARBA" id="ARBA00022853"/>
    </source>
</evidence>
<proteinExistence type="predicted"/>
<evidence type="ECO:0000313" key="12">
    <source>
        <dbReference type="Proteomes" id="UP000681967"/>
    </source>
</evidence>
<dbReference type="Proteomes" id="UP000681967">
    <property type="component" value="Unassembled WGS sequence"/>
</dbReference>
<evidence type="ECO:0000256" key="6">
    <source>
        <dbReference type="ARBA" id="ARBA00023163"/>
    </source>
</evidence>
<dbReference type="SUPFAM" id="SSF57933">
    <property type="entry name" value="TAZ domain"/>
    <property type="match status" value="1"/>
</dbReference>
<dbReference type="GO" id="GO:0031490">
    <property type="term" value="F:chromatin DNA binding"/>
    <property type="evidence" value="ECO:0007669"/>
    <property type="project" value="TreeGrafter"/>
</dbReference>
<dbReference type="InterPro" id="IPR013178">
    <property type="entry name" value="Histone_AcTrfase_Rtt109/CBP"/>
</dbReference>
<dbReference type="GO" id="GO:0000123">
    <property type="term" value="C:histone acetyltransferase complex"/>
    <property type="evidence" value="ECO:0007669"/>
    <property type="project" value="TreeGrafter"/>
</dbReference>
<comment type="catalytic activity">
    <reaction evidence="8">
        <text>L-lysyl-[protein] + acetyl-CoA = N(6)-acetyl-L-lysyl-[protein] + CoA + H(+)</text>
        <dbReference type="Rhea" id="RHEA:45948"/>
        <dbReference type="Rhea" id="RHEA-COMP:9752"/>
        <dbReference type="Rhea" id="RHEA-COMP:10731"/>
        <dbReference type="ChEBI" id="CHEBI:15378"/>
        <dbReference type="ChEBI" id="CHEBI:29969"/>
        <dbReference type="ChEBI" id="CHEBI:57287"/>
        <dbReference type="ChEBI" id="CHEBI:57288"/>
        <dbReference type="ChEBI" id="CHEBI:61930"/>
        <dbReference type="EC" id="2.3.1.48"/>
    </reaction>
</comment>
<feature type="non-terminal residue" evidence="11">
    <location>
        <position position="1"/>
    </location>
</feature>
<dbReference type="Gene3D" id="1.20.1020.10">
    <property type="entry name" value="TAZ domain"/>
    <property type="match status" value="1"/>
</dbReference>
<dbReference type="Pfam" id="PF02172">
    <property type="entry name" value="KIX"/>
    <property type="match status" value="1"/>
</dbReference>
<dbReference type="EMBL" id="CAJOBH010248887">
    <property type="protein sequence ID" value="CAF5133253.1"/>
    <property type="molecule type" value="Genomic_DNA"/>
</dbReference>
<comment type="subcellular location">
    <subcellularLocation>
        <location evidence="1">Nucleus</location>
    </subcellularLocation>
</comment>
<evidence type="ECO:0000256" key="8">
    <source>
        <dbReference type="ARBA" id="ARBA00048017"/>
    </source>
</evidence>
<feature type="region of interest" description="Disordered" evidence="9">
    <location>
        <begin position="138"/>
        <end position="235"/>
    </location>
</feature>
<dbReference type="InterPro" id="IPR036529">
    <property type="entry name" value="KIX_dom_sf"/>
</dbReference>
<dbReference type="SUPFAM" id="SSF47040">
    <property type="entry name" value="Kix domain of CBP (creb binding protein)"/>
    <property type="match status" value="1"/>
</dbReference>
<feature type="non-terminal residue" evidence="11">
    <location>
        <position position="235"/>
    </location>
</feature>
<dbReference type="PANTHER" id="PTHR13808">
    <property type="entry name" value="CBP/P300-RELATED"/>
    <property type="match status" value="1"/>
</dbReference>
<dbReference type="InterPro" id="IPR035898">
    <property type="entry name" value="TAZ_dom_sf"/>
</dbReference>
<dbReference type="AlphaFoldDB" id="A0A8S3FTB0"/>
<evidence type="ECO:0000313" key="11">
    <source>
        <dbReference type="EMBL" id="CAF5133253.1"/>
    </source>
</evidence>
<name>A0A8S3FTB0_9BILA</name>
<sequence length="235" mass="26640">HHCVQSRHIILHWKNCTTPNCTICGSLKKPSALRPQNSIPKEWQQQLQPDHRNHLVKKIVSALLNTVQQDGRSLPPDRLAAVTSYAQQTEAETFNTAISHEDYFHRLAERIYKIQKDYEEKQMSKKQQILTTTLTSIDKSAGEQGPPNRIAPQSDYPSSFLPSTTTQIKSENQTPNPMQSVSFDTHRTSTDSLSRMTIQNTSSNIISHLDTNGNQPDSKLMKTEQLSPNHDTKIQ</sequence>
<evidence type="ECO:0000256" key="5">
    <source>
        <dbReference type="ARBA" id="ARBA00023015"/>
    </source>
</evidence>
<evidence type="ECO:0000259" key="10">
    <source>
        <dbReference type="PROSITE" id="PS50952"/>
    </source>
</evidence>
<keyword evidence="6" id="KW-0804">Transcription</keyword>
<dbReference type="GO" id="GO:0005634">
    <property type="term" value="C:nucleus"/>
    <property type="evidence" value="ECO:0007669"/>
    <property type="project" value="UniProtKB-SubCell"/>
</dbReference>
<evidence type="ECO:0000256" key="1">
    <source>
        <dbReference type="ARBA" id="ARBA00004123"/>
    </source>
</evidence>
<dbReference type="PROSITE" id="PS50952">
    <property type="entry name" value="KIX"/>
    <property type="match status" value="1"/>
</dbReference>
<keyword evidence="4" id="KW-0156">Chromatin regulator</keyword>
<comment type="caution">
    <text evidence="11">The sequence shown here is derived from an EMBL/GenBank/DDBJ whole genome shotgun (WGS) entry which is preliminary data.</text>
</comment>
<dbReference type="GO" id="GO:0003713">
    <property type="term" value="F:transcription coactivator activity"/>
    <property type="evidence" value="ECO:0007669"/>
    <property type="project" value="TreeGrafter"/>
</dbReference>
<evidence type="ECO:0000256" key="2">
    <source>
        <dbReference type="ARBA" id="ARBA00013184"/>
    </source>
</evidence>
<dbReference type="PANTHER" id="PTHR13808:SF1">
    <property type="entry name" value="HISTONE ACETYLTRANSFERASE"/>
    <property type="match status" value="1"/>
</dbReference>
<dbReference type="EC" id="2.3.1.48" evidence="2"/>
<accession>A0A8S3FTB0</accession>
<feature type="domain" description="KIX" evidence="10">
    <location>
        <begin position="38"/>
        <end position="119"/>
    </location>
</feature>
<protein>
    <recommendedName>
        <fullName evidence="2">histone acetyltransferase</fullName>
        <ecNumber evidence="2">2.3.1.48</ecNumber>
    </recommendedName>
</protein>
<evidence type="ECO:0000256" key="9">
    <source>
        <dbReference type="SAM" id="MobiDB-lite"/>
    </source>
</evidence>
<evidence type="ECO:0000256" key="3">
    <source>
        <dbReference type="ARBA" id="ARBA00022679"/>
    </source>
</evidence>
<organism evidence="11 12">
    <name type="scientific">Rotaria magnacalcarata</name>
    <dbReference type="NCBI Taxonomy" id="392030"/>
    <lineage>
        <taxon>Eukaryota</taxon>
        <taxon>Metazoa</taxon>
        <taxon>Spiralia</taxon>
        <taxon>Gnathifera</taxon>
        <taxon>Rotifera</taxon>
        <taxon>Eurotatoria</taxon>
        <taxon>Bdelloidea</taxon>
        <taxon>Philodinida</taxon>
        <taxon>Philodinidae</taxon>
        <taxon>Rotaria</taxon>
    </lineage>
</organism>
<feature type="compositionally biased region" description="Polar residues" evidence="9">
    <location>
        <begin position="190"/>
        <end position="217"/>
    </location>
</feature>
<dbReference type="InterPro" id="IPR003101">
    <property type="entry name" value="KIX_dom"/>
</dbReference>
<dbReference type="GO" id="GO:0045944">
    <property type="term" value="P:positive regulation of transcription by RNA polymerase II"/>
    <property type="evidence" value="ECO:0007669"/>
    <property type="project" value="TreeGrafter"/>
</dbReference>
<keyword evidence="5" id="KW-0805">Transcription regulation</keyword>
<keyword evidence="3" id="KW-0808">Transferase</keyword>
<feature type="compositionally biased region" description="Polar residues" evidence="9">
    <location>
        <begin position="155"/>
        <end position="183"/>
    </location>
</feature>
<dbReference type="GO" id="GO:0004402">
    <property type="term" value="F:histone acetyltransferase activity"/>
    <property type="evidence" value="ECO:0007669"/>
    <property type="project" value="InterPro"/>
</dbReference>
<dbReference type="GO" id="GO:0005667">
    <property type="term" value="C:transcription regulator complex"/>
    <property type="evidence" value="ECO:0007669"/>
    <property type="project" value="TreeGrafter"/>
</dbReference>
<gene>
    <name evidence="11" type="ORF">BYL167_LOCUS68872</name>
</gene>
<dbReference type="Gene3D" id="1.10.246.20">
    <property type="entry name" value="Coactivator CBP, KIX domain"/>
    <property type="match status" value="1"/>
</dbReference>
<keyword evidence="7" id="KW-0539">Nucleus</keyword>